<dbReference type="KEGG" id="cli:Clim_1073"/>
<keyword evidence="1" id="KW-0732">Signal</keyword>
<dbReference type="InterPro" id="IPR008969">
    <property type="entry name" value="CarboxyPept-like_regulatory"/>
</dbReference>
<evidence type="ECO:0000313" key="3">
    <source>
        <dbReference type="Proteomes" id="UP000008841"/>
    </source>
</evidence>
<protein>
    <submittedName>
        <fullName evidence="2">Cna B domain protein</fullName>
    </submittedName>
</protein>
<sequence length="910" mass="101131" precursor="true">MAFMCSPSRFLTGLFLAALSPCCLFADEKGFSPELSPARSGLAGTTTRIAEKQESVLSGIYINGNESGTINACLENGEYWIPWDFFLEQTRLKTDGTKENKTLYPTSIGIIEFDPGELKTFEKTLCVSFSSLKNIFRVFPSFNQSLYAVVLTIPWQPGAPQKQAVKTTPNADISAPNSSISFIRIESDLLYDFKEKSDTNLLIETGGRLLGGTWDITLEGDPRAEMIPASCHWTTYNRHIAFRAGTGTNELYSLTGSNDFTGAQFGWSNRDILRYLDFDRYNDSETFLALDRSQLRTIEGDGPPAGIAELRLDGKIAARQRISLEGKFIFRNVRMSSDLRKTEVYVYERSLADNPVTILDFTQSISSRALPSGELLIRGGAGRTGNLLDRNDANHGGDAFFGHLQYGLDNRITVEAGIQNNSDTGTPDLFAGTIVSAGSNWTAALFGARSNNRHAGEFRLEGWGRHWRGSLWSSMQEKYFGNDNSLRKENHVLNISLQPFKNMNISLYGRSEKEEDTFIGEYLLPGFNWNVFRWMAISATPDDDENYSYETQIRFSSATNLRIGYKSDLISADFNHDFSEKLKMRVASEHFLKTRDNVTTCYFDWYPGNNNFDLIEAGVAYSQGRAGFSGSWSKYINAGLRFALRYSYNMNNAQALDIDELSFIDTSSEAAQYIACSLTWDLGWSGKSFHPINRTAVSTTRGGISGSLAIESETTLSASDINNVSILLNGRSMQQRQIDGSFFVGNLRPGVYNVSVDPENLPVELVVDQATRNVEVKSGSVTHLSIPVHAQYGIAGKITDTYGQAIPNVLIEIRDASGTEITRSYSNEFGYYRADELRSGAYEVKTVSVNGIPLQGEPSKSITIKNDYLFNVDITIPVRTIPAVPGSQDIPIPQADGNQRIKRRIEAHDD</sequence>
<name>B3EC67_CHLL2</name>
<evidence type="ECO:0000256" key="1">
    <source>
        <dbReference type="SAM" id="SignalP"/>
    </source>
</evidence>
<dbReference type="HOGENOM" id="CLU_005413_0_0_10"/>
<gene>
    <name evidence="2" type="ordered locus">Clim_1073</name>
</gene>
<dbReference type="EMBL" id="CP001097">
    <property type="protein sequence ID" value="ACD90142.1"/>
    <property type="molecule type" value="Genomic_DNA"/>
</dbReference>
<accession>B3EC67</accession>
<dbReference type="eggNOG" id="COG3188">
    <property type="taxonomic scope" value="Bacteria"/>
</dbReference>
<dbReference type="OrthoDB" id="6652544at2"/>
<organism evidence="2 3">
    <name type="scientific">Chlorobium limicola (strain DSM 245 / NBRC 103803 / 6330)</name>
    <dbReference type="NCBI Taxonomy" id="290315"/>
    <lineage>
        <taxon>Bacteria</taxon>
        <taxon>Pseudomonadati</taxon>
        <taxon>Chlorobiota</taxon>
        <taxon>Chlorobiia</taxon>
        <taxon>Chlorobiales</taxon>
        <taxon>Chlorobiaceae</taxon>
        <taxon>Chlorobium/Pelodictyon group</taxon>
        <taxon>Chlorobium</taxon>
    </lineage>
</organism>
<dbReference type="Proteomes" id="UP000008841">
    <property type="component" value="Chromosome"/>
</dbReference>
<dbReference type="RefSeq" id="WP_012466019.1">
    <property type="nucleotide sequence ID" value="NC_010803.1"/>
</dbReference>
<dbReference type="STRING" id="290315.Clim_1073"/>
<dbReference type="Gene3D" id="2.60.40.1120">
    <property type="entry name" value="Carboxypeptidase-like, regulatory domain"/>
    <property type="match status" value="1"/>
</dbReference>
<evidence type="ECO:0000313" key="2">
    <source>
        <dbReference type="EMBL" id="ACD90142.1"/>
    </source>
</evidence>
<reference evidence="2 3" key="1">
    <citation type="submission" date="2008-05" db="EMBL/GenBank/DDBJ databases">
        <title>Complete sequence of Chlorobium limicola DSM 245.</title>
        <authorList>
            <consortium name="US DOE Joint Genome Institute"/>
            <person name="Lucas S."/>
            <person name="Copeland A."/>
            <person name="Lapidus A."/>
            <person name="Glavina del Rio T."/>
            <person name="Dalin E."/>
            <person name="Tice H."/>
            <person name="Bruce D."/>
            <person name="Goodwin L."/>
            <person name="Pitluck S."/>
            <person name="Schmutz J."/>
            <person name="Larimer F."/>
            <person name="Land M."/>
            <person name="Hauser L."/>
            <person name="Kyrpides N."/>
            <person name="Ovchinnikova G."/>
            <person name="Zhao F."/>
            <person name="Li T."/>
            <person name="Liu Z."/>
            <person name="Overmann J."/>
            <person name="Bryant D.A."/>
            <person name="Richardson P."/>
        </authorList>
    </citation>
    <scope>NUCLEOTIDE SEQUENCE [LARGE SCALE GENOMIC DNA]</scope>
    <source>
        <strain evidence="3">DSM 245 / NBRC 103803 / 6330</strain>
    </source>
</reference>
<dbReference type="AlphaFoldDB" id="B3EC67"/>
<dbReference type="SUPFAM" id="SSF49464">
    <property type="entry name" value="Carboxypeptidase regulatory domain-like"/>
    <property type="match status" value="1"/>
</dbReference>
<feature type="signal peptide" evidence="1">
    <location>
        <begin position="1"/>
        <end position="26"/>
    </location>
</feature>
<proteinExistence type="predicted"/>
<feature type="chain" id="PRO_5002786208" evidence="1">
    <location>
        <begin position="27"/>
        <end position="910"/>
    </location>
</feature>